<dbReference type="CDD" id="cd16442">
    <property type="entry name" value="BPL"/>
    <property type="match status" value="1"/>
</dbReference>
<dbReference type="GO" id="GO:0003677">
    <property type="term" value="F:DNA binding"/>
    <property type="evidence" value="ECO:0007669"/>
    <property type="project" value="UniProtKB-UniRule"/>
</dbReference>
<dbReference type="InterPro" id="IPR036388">
    <property type="entry name" value="WH-like_DNA-bd_sf"/>
</dbReference>
<dbReference type="SUPFAM" id="SSF55681">
    <property type="entry name" value="Class II aaRS and biotin synthetases"/>
    <property type="match status" value="1"/>
</dbReference>
<evidence type="ECO:0000259" key="7">
    <source>
        <dbReference type="Pfam" id="PF03099"/>
    </source>
</evidence>
<comment type="catalytic activity">
    <reaction evidence="5">
        <text>biotin + L-lysyl-[protein] + ATP = N(6)-biotinyl-L-lysyl-[protein] + AMP + diphosphate + H(+)</text>
        <dbReference type="Rhea" id="RHEA:11756"/>
        <dbReference type="Rhea" id="RHEA-COMP:9752"/>
        <dbReference type="Rhea" id="RHEA-COMP:10505"/>
        <dbReference type="ChEBI" id="CHEBI:15378"/>
        <dbReference type="ChEBI" id="CHEBI:29969"/>
        <dbReference type="ChEBI" id="CHEBI:30616"/>
        <dbReference type="ChEBI" id="CHEBI:33019"/>
        <dbReference type="ChEBI" id="CHEBI:57586"/>
        <dbReference type="ChEBI" id="CHEBI:83144"/>
        <dbReference type="ChEBI" id="CHEBI:456215"/>
        <dbReference type="EC" id="6.3.4.15"/>
    </reaction>
</comment>
<dbReference type="GO" id="GO:0005737">
    <property type="term" value="C:cytoplasm"/>
    <property type="evidence" value="ECO:0007669"/>
    <property type="project" value="TreeGrafter"/>
</dbReference>
<comment type="function">
    <text evidence="5">Acts both as a biotin--[acetyl-CoA-carboxylase] ligase and a repressor.</text>
</comment>
<feature type="binding site" evidence="5">
    <location>
        <position position="181"/>
    </location>
    <ligand>
        <name>biotin</name>
        <dbReference type="ChEBI" id="CHEBI:57586"/>
    </ligand>
</feature>
<dbReference type="SUPFAM" id="SSF50037">
    <property type="entry name" value="C-terminal domain of transcriptional repressors"/>
    <property type="match status" value="1"/>
</dbReference>
<evidence type="ECO:0000256" key="1">
    <source>
        <dbReference type="ARBA" id="ARBA00022598"/>
    </source>
</evidence>
<dbReference type="HAMAP" id="MF_00978">
    <property type="entry name" value="Bifunct_BirA"/>
    <property type="match status" value="1"/>
</dbReference>
<evidence type="ECO:0000313" key="10">
    <source>
        <dbReference type="EMBL" id="RFU50356.1"/>
    </source>
</evidence>
<dbReference type="AlphaFoldDB" id="A0A372KJX4"/>
<comment type="caution">
    <text evidence="5">Lacks conserved residue(s) required for the propagation of feature annotation.</text>
</comment>
<dbReference type="InterPro" id="IPR004408">
    <property type="entry name" value="Biotin_CoA_COase_ligase"/>
</dbReference>
<feature type="binding site" evidence="5">
    <location>
        <position position="110"/>
    </location>
    <ligand>
        <name>biotin</name>
        <dbReference type="ChEBI" id="CHEBI:57586"/>
    </ligand>
</feature>
<keyword evidence="2 5" id="KW-0547">Nucleotide-binding</keyword>
<evidence type="ECO:0000256" key="3">
    <source>
        <dbReference type="ARBA" id="ARBA00022840"/>
    </source>
</evidence>
<keyword evidence="3 5" id="KW-0067">ATP-binding</keyword>
<dbReference type="Proteomes" id="UP000264056">
    <property type="component" value="Unassembled WGS sequence"/>
</dbReference>
<dbReference type="NCBIfam" id="NF008846">
    <property type="entry name" value="PRK11886.1-1"/>
    <property type="match status" value="1"/>
</dbReference>
<name>A0A372KJX4_9STRE</name>
<proteinExistence type="inferred from homology"/>
<evidence type="ECO:0000259" key="6">
    <source>
        <dbReference type="Pfam" id="PF02237"/>
    </source>
</evidence>
<dbReference type="InterPro" id="IPR004143">
    <property type="entry name" value="BPL_LPL_catalytic"/>
</dbReference>
<dbReference type="NCBIfam" id="TIGR00121">
    <property type="entry name" value="birA_ligase"/>
    <property type="match status" value="1"/>
</dbReference>
<evidence type="ECO:0000313" key="13">
    <source>
        <dbReference type="Proteomes" id="UP000262901"/>
    </source>
</evidence>
<comment type="similarity">
    <text evidence="5">Belongs to the biotin--protein ligase family.</text>
</comment>
<dbReference type="Proteomes" id="UP000246115">
    <property type="component" value="Chromosome"/>
</dbReference>
<evidence type="ECO:0000313" key="12">
    <source>
        <dbReference type="Proteomes" id="UP000246115"/>
    </source>
</evidence>
<dbReference type="Pfam" id="PF08279">
    <property type="entry name" value="HTH_11"/>
    <property type="match status" value="1"/>
</dbReference>
<feature type="domain" description="Helix-turn-helix type 11" evidence="8">
    <location>
        <begin position="5"/>
        <end position="58"/>
    </location>
</feature>
<dbReference type="PANTHER" id="PTHR12835">
    <property type="entry name" value="BIOTIN PROTEIN LIGASE"/>
    <property type="match status" value="1"/>
</dbReference>
<evidence type="ECO:0000259" key="8">
    <source>
        <dbReference type="Pfam" id="PF08279"/>
    </source>
</evidence>
<dbReference type="Proteomes" id="UP000262901">
    <property type="component" value="Unassembled WGS sequence"/>
</dbReference>
<dbReference type="EMBL" id="QVQY01000030">
    <property type="protein sequence ID" value="RFU50356.1"/>
    <property type="molecule type" value="Genomic_DNA"/>
</dbReference>
<dbReference type="Gene3D" id="3.30.930.10">
    <property type="entry name" value="Bira Bifunctional Protein, Domain 2"/>
    <property type="match status" value="1"/>
</dbReference>
<feature type="domain" description="BPL/LPL catalytic" evidence="7">
    <location>
        <begin position="99"/>
        <end position="208"/>
    </location>
</feature>
<dbReference type="OrthoDB" id="9807064at2"/>
<organism evidence="11 13">
    <name type="scientific">Streptococcus chenjunshii</name>
    <dbReference type="NCBI Taxonomy" id="2173853"/>
    <lineage>
        <taxon>Bacteria</taxon>
        <taxon>Bacillati</taxon>
        <taxon>Bacillota</taxon>
        <taxon>Bacilli</taxon>
        <taxon>Lactobacillales</taxon>
        <taxon>Streptococcaceae</taxon>
        <taxon>Streptococcus</taxon>
    </lineage>
</organism>
<dbReference type="GO" id="GO:0005524">
    <property type="term" value="F:ATP binding"/>
    <property type="evidence" value="ECO:0007669"/>
    <property type="project" value="UniProtKB-UniRule"/>
</dbReference>
<dbReference type="InterPro" id="IPR003142">
    <property type="entry name" value="BPL_C"/>
</dbReference>
<gene>
    <name evidence="5 11" type="primary">birA</name>
    <name evidence="9" type="ORF">DDV21_004235</name>
    <name evidence="10" type="ORF">DDV22_09090</name>
    <name evidence="11" type="ORF">DDV23_09070</name>
</gene>
<dbReference type="InterPro" id="IPR013196">
    <property type="entry name" value="HTH_11"/>
</dbReference>
<evidence type="ECO:0000256" key="5">
    <source>
        <dbReference type="HAMAP-Rule" id="MF_00978"/>
    </source>
</evidence>
<dbReference type="GO" id="GO:0009249">
    <property type="term" value="P:protein lipoylation"/>
    <property type="evidence" value="ECO:0007669"/>
    <property type="project" value="UniProtKB-ARBA"/>
</dbReference>
<keyword evidence="4 5" id="KW-0092">Biotin</keyword>
<evidence type="ECO:0000256" key="2">
    <source>
        <dbReference type="ARBA" id="ARBA00022741"/>
    </source>
</evidence>
<keyword evidence="5" id="KW-0238">DNA-binding</keyword>
<feature type="DNA-binding region" description="H-T-H motif" evidence="5">
    <location>
        <begin position="21"/>
        <end position="40"/>
    </location>
</feature>
<reference evidence="9" key="4">
    <citation type="journal article" date="2019" name="Int. J. Syst. Evol. Microbiol.">
        <title>Streptococcus chenjunshii sp. nov. isolated from feces of Tibetan antelopes.</title>
        <authorList>
            <person name="Tian Z."/>
            <person name="Lu S."/>
            <person name="Jin D."/>
            <person name="Yang J."/>
            <person name="Pu J."/>
            <person name="Lai X.H."/>
            <person name="Bai X.N."/>
            <person name="Wu X.M."/>
            <person name="Li J."/>
            <person name="Wang S."/>
            <person name="Xu J."/>
        </authorList>
    </citation>
    <scope>NUCLEOTIDE SEQUENCE</scope>
    <source>
        <strain evidence="9">Z15</strain>
    </source>
</reference>
<keyword evidence="5" id="KW-0678">Repressor</keyword>
<evidence type="ECO:0000313" key="14">
    <source>
        <dbReference type="Proteomes" id="UP000264056"/>
    </source>
</evidence>
<dbReference type="Gene3D" id="2.30.30.100">
    <property type="match status" value="1"/>
</dbReference>
<reference evidence="10 14" key="1">
    <citation type="submission" date="2018-08" db="EMBL/GenBank/DDBJ databases">
        <title>Draft genome of Streptococcus sp .nov. Z2.</title>
        <authorList>
            <person name="Tian Z."/>
        </authorList>
    </citation>
    <scope>NUCLEOTIDE SEQUENCE [LARGE SCALE GENOMIC DNA]</scope>
    <source>
        <strain evidence="10 14">Z2</strain>
    </source>
</reference>
<reference evidence="11 13" key="2">
    <citation type="submission" date="2018-08" db="EMBL/GenBank/DDBJ databases">
        <title>Draft genome of Streptococcus sp. nov. Z1.</title>
        <authorList>
            <person name="Tian Z."/>
        </authorList>
    </citation>
    <scope>NUCLEOTIDE SEQUENCE [LARGE SCALE GENOMIC DNA]</scope>
    <source>
        <strain evidence="11">Z1</strain>
        <strain evidence="13">Z1(2018)</strain>
    </source>
</reference>
<dbReference type="InterPro" id="IPR030855">
    <property type="entry name" value="Bifunct_BirA"/>
</dbReference>
<dbReference type="EMBL" id="QVQZ01000027">
    <property type="protein sequence ID" value="RFU52563.1"/>
    <property type="molecule type" value="Genomic_DNA"/>
</dbReference>
<keyword evidence="5" id="KW-0804">Transcription</keyword>
<accession>A0A372KJX4</accession>
<reference evidence="12" key="3">
    <citation type="submission" date="2018-08" db="EMBL/GenBank/DDBJ databases">
        <title>Streptococcus chenjunshii sp. nov., isolated from stools sample of the Tibetan antelope in the Qinghai-Tibet plateau, China.</title>
        <authorList>
            <person name="Tian Z."/>
        </authorList>
    </citation>
    <scope>NUCLEOTIDE SEQUENCE [LARGE SCALE GENOMIC DNA]</scope>
    <source>
        <strain evidence="12">Z15</strain>
    </source>
</reference>
<dbReference type="InterPro" id="IPR036390">
    <property type="entry name" value="WH_DNA-bd_sf"/>
</dbReference>
<keyword evidence="1 5" id="KW-0436">Ligase</keyword>
<protein>
    <recommendedName>
        <fullName evidence="5">Bifunctional ligase/repressor BirA</fullName>
    </recommendedName>
    <alternativeName>
        <fullName evidence="5">Biotin--[acetyl-CoA-carboxylase] ligase</fullName>
        <ecNumber evidence="5">6.3.4.15</ecNumber>
    </alternativeName>
    <alternativeName>
        <fullName evidence="5">Biotin--protein ligase</fullName>
    </alternativeName>
    <alternativeName>
        <fullName evidence="5">Biotin-[acetyl-CoA carboxylase] synthetase</fullName>
    </alternativeName>
</protein>
<evidence type="ECO:0000313" key="9">
    <source>
        <dbReference type="EMBL" id="AXQ78340.1"/>
    </source>
</evidence>
<sequence>MKTYEQIYQSLQEKKGQFVTGQELSKQLGLSRTAVWKAVKNLEHQGLAIEAVKNRGYRLCSGDLLLPERIAHELGIAVSLNDKSLSTQLDAKKGLNAAVQTPHLYLAPQQGRAKGRFERPFFTAKQGGIYMSLLLKPQQSFAQTKPYTLMVAASIVKAISRLTAIETEIKWVNDIYLEGKKVGGILTEAIASVETGLITDIVIGVGLNFAVKSFPKELSAKAASLFTAEEPDITRNQLITEIWRLFFNTPEKELLKVYKEKSLVLNKEITFKENNTVYTGTAYDITDRGELLVQLENGQKKTLTSGEISLSSW</sequence>
<dbReference type="Pfam" id="PF03099">
    <property type="entry name" value="BPL_LplA_LipB"/>
    <property type="match status" value="1"/>
</dbReference>
<dbReference type="KEGG" id="schj:DDV21_004235"/>
<dbReference type="RefSeq" id="WP_116878781.1">
    <property type="nucleotide sequence ID" value="NZ_CP031733.1"/>
</dbReference>
<dbReference type="EMBL" id="CP031733">
    <property type="protein sequence ID" value="AXQ78340.1"/>
    <property type="molecule type" value="Genomic_DNA"/>
</dbReference>
<dbReference type="InterPro" id="IPR045864">
    <property type="entry name" value="aa-tRNA-synth_II/BPL/LPL"/>
</dbReference>
<dbReference type="PANTHER" id="PTHR12835:SF5">
    <property type="entry name" value="BIOTIN--PROTEIN LIGASE"/>
    <property type="match status" value="1"/>
</dbReference>
<dbReference type="Gene3D" id="1.10.10.10">
    <property type="entry name" value="Winged helix-like DNA-binding domain superfamily/Winged helix DNA-binding domain"/>
    <property type="match status" value="1"/>
</dbReference>
<dbReference type="EC" id="6.3.4.15" evidence="5"/>
<keyword evidence="14" id="KW-1185">Reference proteome</keyword>
<dbReference type="GO" id="GO:0004077">
    <property type="term" value="F:biotin--[biotin carboxyl-carrier protein] ligase activity"/>
    <property type="evidence" value="ECO:0007669"/>
    <property type="project" value="UniProtKB-UniRule"/>
</dbReference>
<evidence type="ECO:0000313" key="11">
    <source>
        <dbReference type="EMBL" id="RFU52563.1"/>
    </source>
</evidence>
<dbReference type="SUPFAM" id="SSF46785">
    <property type="entry name" value="Winged helix' DNA-binding domain"/>
    <property type="match status" value="1"/>
</dbReference>
<dbReference type="GO" id="GO:0006355">
    <property type="term" value="P:regulation of DNA-templated transcription"/>
    <property type="evidence" value="ECO:0007669"/>
    <property type="project" value="UniProtKB-UniRule"/>
</dbReference>
<dbReference type="InterPro" id="IPR008988">
    <property type="entry name" value="Transcriptional_repressor_C"/>
</dbReference>
<keyword evidence="5" id="KW-0805">Transcription regulation</keyword>
<evidence type="ECO:0000256" key="4">
    <source>
        <dbReference type="ARBA" id="ARBA00023267"/>
    </source>
</evidence>
<dbReference type="GO" id="GO:0016740">
    <property type="term" value="F:transferase activity"/>
    <property type="evidence" value="ECO:0007669"/>
    <property type="project" value="UniProtKB-ARBA"/>
</dbReference>
<feature type="domain" description="Biotin protein ligase C-terminal" evidence="6">
    <location>
        <begin position="265"/>
        <end position="310"/>
    </location>
</feature>
<dbReference type="Pfam" id="PF02237">
    <property type="entry name" value="BPL_C"/>
    <property type="match status" value="1"/>
</dbReference>
<accession>A0A346NBE5</accession>